<dbReference type="GO" id="GO:0071163">
    <property type="term" value="P:DNA replication preinitiation complex assembly"/>
    <property type="evidence" value="ECO:0007669"/>
    <property type="project" value="InterPro"/>
</dbReference>
<keyword evidence="2" id="KW-0131">Cell cycle</keyword>
<dbReference type="Pfam" id="PF16679">
    <property type="entry name" value="CDT1_C"/>
    <property type="match status" value="1"/>
</dbReference>
<dbReference type="GO" id="GO:0070182">
    <property type="term" value="F:DNA polymerase binding"/>
    <property type="evidence" value="ECO:0007669"/>
    <property type="project" value="TreeGrafter"/>
</dbReference>
<proteinExistence type="inferred from homology"/>
<dbReference type="SUPFAM" id="SSF46785">
    <property type="entry name" value="Winged helix' DNA-binding domain"/>
    <property type="match status" value="1"/>
</dbReference>
<name>A0A0N4Z8Q0_PARTI</name>
<reference evidence="6" key="1">
    <citation type="submission" date="2017-02" db="UniProtKB">
        <authorList>
            <consortium name="WormBaseParasite"/>
        </authorList>
    </citation>
    <scope>IDENTIFICATION</scope>
</reference>
<sequence length="722" mass="82731">MPVSTRASSATPTRKEQVEVQSKISGFFSAQKKSRINRKKVVEEGHSQRASSVTELKRSLTPEPIPSPAKKATPEKVNSHTSDENISIAPKPKVIRRRINFEEYDVTKLNLPQIKEEKNDLYNNDPDNDVVICKKEVTISEDVSTTTKDSCQITRKSSRKCVKVTESEKTTSNEATEKIKEITELMKTNKTVRAKLKKNVRNLQEYHDLLAKKKGISKLVEQGNAIKAASVIERKTLILSPTKTTPIKKPFIGKGISLVDKLNNLPSTSSGLTDAELPERPLNPLAYGKVAGLNQEIKDVARKELPNNLSFLLEVFESTDKIFALQMSHIKRNPLEEMMDSVKRKIKKAVHLKQYAQILHLYQSSYKITLEKPYNPLGMFRNKSSKEEYIIEPNLNDDLNGFWTPTTPPHMVPKKIEYTPTKLISPIKGTTRRTPSKKLLATPVKNQIDPILQPRLEPWRLICRAKIFKFLLYKYLDKKHDEFLLTKKIVLTDEQKSRMKKFHPDFVAEAIDDVPEFDLPKPSKMDDNTKKTMKDYFDSIEEPVATLPESVLRTVELLRSPEKKALLLNKKCSIPLTPTKFKEQQEEIKAGKKLTLLERIKLKEKQKKLQSMLRDPENEARMEKLEKLEKNLLKHICAYYGIKKCTSASVDELLDKLLYSIKTINRDQCIELIDFLVELAPNNFSMATVRGKRYLKMATSSLNSVMEIVKKELTICKEKNKF</sequence>
<dbReference type="Gene3D" id="1.10.10.1420">
    <property type="entry name" value="DNA replication factor Cdt1, C-terminal WH domain"/>
    <property type="match status" value="1"/>
</dbReference>
<dbReference type="AlphaFoldDB" id="A0A0N4Z8Q0"/>
<accession>A0A0N4Z8Q0</accession>
<dbReference type="WBParaSite" id="PTRK_0000368500.1">
    <property type="protein sequence ID" value="PTRK_0000368500.1"/>
    <property type="gene ID" value="PTRK_0000368500"/>
</dbReference>
<dbReference type="GO" id="GO:0030174">
    <property type="term" value="P:regulation of DNA-templated DNA replication initiation"/>
    <property type="evidence" value="ECO:0007669"/>
    <property type="project" value="InterPro"/>
</dbReference>
<evidence type="ECO:0000259" key="4">
    <source>
        <dbReference type="SMART" id="SM01075"/>
    </source>
</evidence>
<dbReference type="InterPro" id="IPR036390">
    <property type="entry name" value="WH_DNA-bd_sf"/>
</dbReference>
<evidence type="ECO:0000256" key="1">
    <source>
        <dbReference type="ARBA" id="ARBA00008356"/>
    </source>
</evidence>
<dbReference type="STRING" id="131310.A0A0N4Z8Q0"/>
<feature type="domain" description="CDT1 Geminin-binding" evidence="4">
    <location>
        <begin position="305"/>
        <end position="521"/>
    </location>
</feature>
<dbReference type="GO" id="GO:0005634">
    <property type="term" value="C:nucleus"/>
    <property type="evidence" value="ECO:0007669"/>
    <property type="project" value="TreeGrafter"/>
</dbReference>
<evidence type="ECO:0000313" key="6">
    <source>
        <dbReference type="WBParaSite" id="PTRK_0000368500.1"/>
    </source>
</evidence>
<dbReference type="InterPro" id="IPR038090">
    <property type="entry name" value="Cdt1_C_WH_dom_sf"/>
</dbReference>
<dbReference type="GO" id="GO:0000076">
    <property type="term" value="P:DNA replication checkpoint signaling"/>
    <property type="evidence" value="ECO:0007669"/>
    <property type="project" value="TreeGrafter"/>
</dbReference>
<keyword evidence="5" id="KW-1185">Reference proteome</keyword>
<dbReference type="InterPro" id="IPR045173">
    <property type="entry name" value="Cdt1"/>
</dbReference>
<dbReference type="Pfam" id="PF08839">
    <property type="entry name" value="CDT1"/>
    <property type="match status" value="1"/>
</dbReference>
<dbReference type="PANTHER" id="PTHR28637">
    <property type="entry name" value="DNA REPLICATION FACTOR CDT1"/>
    <property type="match status" value="1"/>
</dbReference>
<dbReference type="InterPro" id="IPR032054">
    <property type="entry name" value="Cdt1_C"/>
</dbReference>
<feature type="region of interest" description="Disordered" evidence="3">
    <location>
        <begin position="31"/>
        <end position="84"/>
    </location>
</feature>
<dbReference type="SMART" id="SM01075">
    <property type="entry name" value="CDT1"/>
    <property type="match status" value="1"/>
</dbReference>
<evidence type="ECO:0000256" key="2">
    <source>
        <dbReference type="ARBA" id="ARBA00023306"/>
    </source>
</evidence>
<dbReference type="GO" id="GO:0003677">
    <property type="term" value="F:DNA binding"/>
    <property type="evidence" value="ECO:0007669"/>
    <property type="project" value="InterPro"/>
</dbReference>
<dbReference type="PANTHER" id="PTHR28637:SF1">
    <property type="entry name" value="DNA REPLICATION FACTOR CDT1"/>
    <property type="match status" value="1"/>
</dbReference>
<comment type="similarity">
    <text evidence="1">Belongs to the Cdt1 family.</text>
</comment>
<dbReference type="InterPro" id="IPR014939">
    <property type="entry name" value="CDT1_Gemini-bd-like"/>
</dbReference>
<dbReference type="GO" id="GO:0000278">
    <property type="term" value="P:mitotic cell cycle"/>
    <property type="evidence" value="ECO:0007669"/>
    <property type="project" value="TreeGrafter"/>
</dbReference>
<feature type="compositionally biased region" description="Basic and acidic residues" evidence="3">
    <location>
        <begin position="72"/>
        <end position="83"/>
    </location>
</feature>
<evidence type="ECO:0000313" key="5">
    <source>
        <dbReference type="Proteomes" id="UP000038045"/>
    </source>
</evidence>
<dbReference type="Proteomes" id="UP000038045">
    <property type="component" value="Unplaced"/>
</dbReference>
<organism evidence="5 6">
    <name type="scientific">Parastrongyloides trichosuri</name>
    <name type="common">Possum-specific nematode worm</name>
    <dbReference type="NCBI Taxonomy" id="131310"/>
    <lineage>
        <taxon>Eukaryota</taxon>
        <taxon>Metazoa</taxon>
        <taxon>Ecdysozoa</taxon>
        <taxon>Nematoda</taxon>
        <taxon>Chromadorea</taxon>
        <taxon>Rhabditida</taxon>
        <taxon>Tylenchina</taxon>
        <taxon>Panagrolaimomorpha</taxon>
        <taxon>Strongyloidoidea</taxon>
        <taxon>Strongyloididae</taxon>
        <taxon>Parastrongyloides</taxon>
    </lineage>
</organism>
<protein>
    <submittedName>
        <fullName evidence="6">CDT1 domain-containing protein</fullName>
    </submittedName>
</protein>
<evidence type="ECO:0000256" key="3">
    <source>
        <dbReference type="SAM" id="MobiDB-lite"/>
    </source>
</evidence>